<evidence type="ECO:0000313" key="2">
    <source>
        <dbReference type="Proteomes" id="UP000187209"/>
    </source>
</evidence>
<protein>
    <submittedName>
        <fullName evidence="1">Uncharacterized protein</fullName>
    </submittedName>
</protein>
<accession>A0A1R2AKV4</accession>
<reference evidence="1 2" key="1">
    <citation type="submission" date="2016-11" db="EMBL/GenBank/DDBJ databases">
        <title>The macronuclear genome of Stentor coeruleus: a giant cell with tiny introns.</title>
        <authorList>
            <person name="Slabodnick M."/>
            <person name="Ruby J.G."/>
            <person name="Reiff S.B."/>
            <person name="Swart E.C."/>
            <person name="Gosai S."/>
            <person name="Prabakaran S."/>
            <person name="Witkowska E."/>
            <person name="Larue G.E."/>
            <person name="Fisher S."/>
            <person name="Freeman R.M."/>
            <person name="Gunawardena J."/>
            <person name="Chu W."/>
            <person name="Stover N.A."/>
            <person name="Gregory B.D."/>
            <person name="Nowacki M."/>
            <person name="Derisi J."/>
            <person name="Roy S.W."/>
            <person name="Marshall W.F."/>
            <person name="Sood P."/>
        </authorList>
    </citation>
    <scope>NUCLEOTIDE SEQUENCE [LARGE SCALE GENOMIC DNA]</scope>
    <source>
        <strain evidence="1">WM001</strain>
    </source>
</reference>
<dbReference type="OrthoDB" id="327250at2759"/>
<name>A0A1R2AKV4_9CILI</name>
<evidence type="ECO:0000313" key="1">
    <source>
        <dbReference type="EMBL" id="OMJ65060.1"/>
    </source>
</evidence>
<sequence>MWKLVTSNCALKAVMSEMWPNHMYLLDAKWDLPLNTQNKTYLPLQCGYKKLSSSLEHTIYVEEFISEEFEGIKPIVCSWPIARYLTGFTLDTMLLEDPNIRQLVCCRIISE</sequence>
<gene>
    <name evidence="1" type="ORF">SteCoe_39525</name>
</gene>
<keyword evidence="2" id="KW-1185">Reference proteome</keyword>
<dbReference type="EMBL" id="MPUH01002509">
    <property type="protein sequence ID" value="OMJ65060.1"/>
    <property type="molecule type" value="Genomic_DNA"/>
</dbReference>
<dbReference type="Proteomes" id="UP000187209">
    <property type="component" value="Unassembled WGS sequence"/>
</dbReference>
<dbReference type="AlphaFoldDB" id="A0A1R2AKV4"/>
<comment type="caution">
    <text evidence="1">The sequence shown here is derived from an EMBL/GenBank/DDBJ whole genome shotgun (WGS) entry which is preliminary data.</text>
</comment>
<organism evidence="1 2">
    <name type="scientific">Stentor coeruleus</name>
    <dbReference type="NCBI Taxonomy" id="5963"/>
    <lineage>
        <taxon>Eukaryota</taxon>
        <taxon>Sar</taxon>
        <taxon>Alveolata</taxon>
        <taxon>Ciliophora</taxon>
        <taxon>Postciliodesmatophora</taxon>
        <taxon>Heterotrichea</taxon>
        <taxon>Heterotrichida</taxon>
        <taxon>Stentoridae</taxon>
        <taxon>Stentor</taxon>
    </lineage>
</organism>
<proteinExistence type="predicted"/>